<keyword evidence="7" id="KW-1185">Reference proteome</keyword>
<evidence type="ECO:0000313" key="7">
    <source>
        <dbReference type="Proteomes" id="UP000198893"/>
    </source>
</evidence>
<evidence type="ECO:0000313" key="6">
    <source>
        <dbReference type="EMBL" id="SEO79349.1"/>
    </source>
</evidence>
<feature type="domain" description="Stealth protein CR3 conserved region 3" evidence="5">
    <location>
        <begin position="191"/>
        <end position="236"/>
    </location>
</feature>
<dbReference type="InterPro" id="IPR047141">
    <property type="entry name" value="Stealth"/>
</dbReference>
<dbReference type="GO" id="GO:0000271">
    <property type="term" value="P:polysaccharide biosynthetic process"/>
    <property type="evidence" value="ECO:0007669"/>
    <property type="project" value="UniProtKB-KW"/>
</dbReference>
<sequence length="315" mass="36737">MTDRRIDVVYTWVDDTFDGYADTLRHYAGDGHDTNPNRTRDNLDVLKYSLRSIETFLPQVRRVYLLTCRPQVPHWLNPEAPGLRLVHHDEVMAPEILPTFNSFAIISHLHLLPGLSDEFVYFEDDMLLLRSGLMASLMRGERPLSLFHRRRTRPLETLDPQRDSPWNHALARSDAALSRVFGPRRRNHVIHGPQRIDRGRFAQMTERFADEFATTRAARFRSTECIAPEYLYPHYAHESGAAEAATQGEVRAVEGYVSLENFTPWTWAQLRRLGWRNPVSATLNDSFGDKPNPRVERMVKRWLEERFPAKSRFER</sequence>
<dbReference type="AlphaFoldDB" id="A0A1H8SK21"/>
<dbReference type="PANTHER" id="PTHR24045">
    <property type="match status" value="1"/>
</dbReference>
<dbReference type="STRING" id="569882.SAMN04490248_11291"/>
<keyword evidence="3" id="KW-0270">Exopolysaccharide synthesis</keyword>
<dbReference type="InterPro" id="IPR031357">
    <property type="entry name" value="Stealth_CR3"/>
</dbReference>
<accession>A0A1H8SK21</accession>
<protein>
    <submittedName>
        <fullName evidence="6">Stealth protein CR3, conserved region 3</fullName>
    </submittedName>
</protein>
<evidence type="ECO:0000259" key="5">
    <source>
        <dbReference type="Pfam" id="PF17102"/>
    </source>
</evidence>
<dbReference type="OrthoDB" id="9776077at2"/>
<gene>
    <name evidence="6" type="ORF">SAMN04490248_11291</name>
</gene>
<dbReference type="Pfam" id="PF17102">
    <property type="entry name" value="Stealth_CR3"/>
    <property type="match status" value="1"/>
</dbReference>
<dbReference type="RefSeq" id="WP_093118469.1">
    <property type="nucleotide sequence ID" value="NZ_FODS01000012.1"/>
</dbReference>
<evidence type="ECO:0000259" key="4">
    <source>
        <dbReference type="Pfam" id="PF11380"/>
    </source>
</evidence>
<reference evidence="6 7" key="1">
    <citation type="submission" date="2016-10" db="EMBL/GenBank/DDBJ databases">
        <authorList>
            <person name="de Groot N.N."/>
        </authorList>
    </citation>
    <scope>NUCLEOTIDE SEQUENCE [LARGE SCALE GENOMIC DNA]</scope>
    <source>
        <strain evidence="6 7">DSM 27842</strain>
    </source>
</reference>
<comment type="similarity">
    <text evidence="1">Belongs to the stealth family.</text>
</comment>
<keyword evidence="2" id="KW-0808">Transferase</keyword>
<dbReference type="PANTHER" id="PTHR24045:SF0">
    <property type="entry name" value="N-ACETYLGLUCOSAMINE-1-PHOSPHOTRANSFERASE SUBUNITS ALPHA_BETA"/>
    <property type="match status" value="1"/>
</dbReference>
<proteinExistence type="inferred from homology"/>
<dbReference type="Proteomes" id="UP000198893">
    <property type="component" value="Unassembled WGS sequence"/>
</dbReference>
<name>A0A1H8SK21_9RHOB</name>
<evidence type="ECO:0000256" key="2">
    <source>
        <dbReference type="ARBA" id="ARBA00022679"/>
    </source>
</evidence>
<dbReference type="GO" id="GO:0016772">
    <property type="term" value="F:transferase activity, transferring phosphorus-containing groups"/>
    <property type="evidence" value="ECO:0007669"/>
    <property type="project" value="InterPro"/>
</dbReference>
<feature type="domain" description="Stealth protein CR2 conserved region 2" evidence="4">
    <location>
        <begin position="42"/>
        <end position="130"/>
    </location>
</feature>
<evidence type="ECO:0000256" key="3">
    <source>
        <dbReference type="ARBA" id="ARBA00023169"/>
    </source>
</evidence>
<evidence type="ECO:0000256" key="1">
    <source>
        <dbReference type="ARBA" id="ARBA00007583"/>
    </source>
</evidence>
<dbReference type="EMBL" id="FODS01000012">
    <property type="protein sequence ID" value="SEO79349.1"/>
    <property type="molecule type" value="Genomic_DNA"/>
</dbReference>
<dbReference type="InterPro" id="IPR021520">
    <property type="entry name" value="Stealth_CR2"/>
</dbReference>
<dbReference type="Pfam" id="PF11380">
    <property type="entry name" value="Stealth_CR2"/>
    <property type="match status" value="1"/>
</dbReference>
<organism evidence="6 7">
    <name type="scientific">Salinihabitans flavidus</name>
    <dbReference type="NCBI Taxonomy" id="569882"/>
    <lineage>
        <taxon>Bacteria</taxon>
        <taxon>Pseudomonadati</taxon>
        <taxon>Pseudomonadota</taxon>
        <taxon>Alphaproteobacteria</taxon>
        <taxon>Rhodobacterales</taxon>
        <taxon>Roseobacteraceae</taxon>
        <taxon>Salinihabitans</taxon>
    </lineage>
</organism>